<dbReference type="Pfam" id="PF03022">
    <property type="entry name" value="MRJP"/>
    <property type="match status" value="4"/>
</dbReference>
<dbReference type="Gene3D" id="2.120.10.30">
    <property type="entry name" value="TolB, C-terminal domain"/>
    <property type="match status" value="4"/>
</dbReference>
<feature type="non-terminal residue" evidence="6">
    <location>
        <position position="1"/>
    </location>
</feature>
<sequence>MATVTFGIKVNYIYEWKYVDFIWESNEQKEDAIKSGTYNRSAYTLFDADKAKDGRIFVTVTKELGSGSPAILTTVTNETGPGGPLLRPYPNWSWHNSNHMCDGMVNVLRVNIRCNHIFVLDSGKIGPDYICNPKLLIFNLKDDTLVKTIYIPFDIANNATGFGLLLEPFVYVPKKCTQFLHKMIVFMTDLQGKGLVVYDSSVKSMCRVESDYMIPTSNFSSIANQKFRFDGGIFSTVILYDELYYVTTPGTKIYKIKIKSLLKCPNIKEANKKTKVAIKIPSNSGQIASAGHSIFYSDADGNAILGTNVFQKSGKNTVILAQDDKKLQSISSLKASYHWNKLIGLSDRYHRYALGTVNLNEVNIRYFEMDLAKIRKKMDATVKMKYSLCILIILSTAIMSFGVELNVVHEWKYCEYEWKNQQQKENAINSKSYDPYLCFFFDAIKADDGRVFISTPKYFDHGVPASLATVTNATGPGGPLLRPYPDWSWHNNTSCMCDGIVNVHRIYIKCNHIFVLDSGEVRLKQICNPKLLIFDLKDDTLVKTIYIPLDMATDEKGIGLLIAPFTYVPGECTQFLDKMIVSPLYPMEMLTTIYKSELFLAKIVISCRNFRKIFLYLFYILELYYSIAAGKEIYKIKLDRLLECPNKEEANKHIELVTKLQSQSVYITSTENSIFYGNNIGMAILGKNVSKKSVNKNTVVIAQDDKNFQGVSSLKTLYYWNQLTGVSNRFQRFTTGTLKLDEINGRYFEMDLTEILKKMNSTPSEIIKFNVSTFKGEFVSRQSRIYNIITYKISTIIKMGHPLFTLLILSMVIVSFGDKVKNIYTWKFPEFEWLSKEQEEDAIRSGIYNPSNCVFEDANEAEDGRLFITITNVYGPGSPATLTTVTNKIGSGGPILRPYPDWNWHNSSCDGIINVYRIDIRCNHLFVMDTGKIGTDQICNPKLLIFNLKGDTLVKIIHIPIDIADKTGLLITPLVYIPNETCMQFLDKMIVFMTDTGDSGLVVYNSFTNSMCRVESDYMKPTDTSFSIAGENFTYVGGIGSITVLDDDFYFAAISGKEIYKIKIKNLLKCPNKEKANKQTQLIKKLSSQTITLTSAGQSIFYSDFRAMSILRMKKSDKYEMVRYPYVIILYVSILKKLCQILLTIIFNNH</sequence>
<dbReference type="InterPro" id="IPR017996">
    <property type="entry name" value="MRJP/yellow-related"/>
</dbReference>
<reference evidence="6 7" key="1">
    <citation type="submission" date="2020-02" db="EMBL/GenBank/DDBJ databases">
        <title>Relaxed selection underlies rapid genomic changes in the transitions from sociality to social parasitism in ants.</title>
        <authorList>
            <person name="Bi X."/>
        </authorList>
    </citation>
    <scope>NUCLEOTIDE SEQUENCE [LARGE SCALE GENOMIC DNA]</scope>
    <source>
        <strain evidence="6">BGI-DK2014b</strain>
        <tissue evidence="6">Whole body</tissue>
    </source>
</reference>
<name>A0A836FNS8_9HYME</name>
<evidence type="ECO:0000256" key="3">
    <source>
        <dbReference type="ARBA" id="ARBA00022525"/>
    </source>
</evidence>
<dbReference type="PRINTS" id="PR01366">
    <property type="entry name" value="ROYALJELLY"/>
</dbReference>
<evidence type="ECO:0000256" key="4">
    <source>
        <dbReference type="ARBA" id="ARBA00022729"/>
    </source>
</evidence>
<evidence type="ECO:0000313" key="7">
    <source>
        <dbReference type="Proteomes" id="UP000670152"/>
    </source>
</evidence>
<keyword evidence="5" id="KW-0325">Glycoprotein</keyword>
<evidence type="ECO:0000256" key="5">
    <source>
        <dbReference type="ARBA" id="ARBA00023180"/>
    </source>
</evidence>
<organism evidence="6 7">
    <name type="scientific">Acromyrmex heyeri</name>
    <dbReference type="NCBI Taxonomy" id="230685"/>
    <lineage>
        <taxon>Eukaryota</taxon>
        <taxon>Metazoa</taxon>
        <taxon>Ecdysozoa</taxon>
        <taxon>Arthropoda</taxon>
        <taxon>Hexapoda</taxon>
        <taxon>Insecta</taxon>
        <taxon>Pterygota</taxon>
        <taxon>Neoptera</taxon>
        <taxon>Endopterygota</taxon>
        <taxon>Hymenoptera</taxon>
        <taxon>Apocrita</taxon>
        <taxon>Aculeata</taxon>
        <taxon>Formicoidea</taxon>
        <taxon>Formicidae</taxon>
        <taxon>Myrmicinae</taxon>
        <taxon>Acromyrmex</taxon>
    </lineage>
</organism>
<evidence type="ECO:0000313" key="6">
    <source>
        <dbReference type="EMBL" id="KAG5322644.1"/>
    </source>
</evidence>
<evidence type="ECO:0000256" key="2">
    <source>
        <dbReference type="ARBA" id="ARBA00009127"/>
    </source>
</evidence>
<dbReference type="Proteomes" id="UP000670152">
    <property type="component" value="Unassembled WGS sequence"/>
</dbReference>
<dbReference type="EMBL" id="JAANIB010009277">
    <property type="protein sequence ID" value="KAG5322644.1"/>
    <property type="molecule type" value="Genomic_DNA"/>
</dbReference>
<comment type="similarity">
    <text evidence="2">Belongs to the major royal jelly protein family.</text>
</comment>
<dbReference type="AlphaFoldDB" id="A0A836FNS8"/>
<keyword evidence="4" id="KW-0732">Signal</keyword>
<keyword evidence="3" id="KW-0964">Secreted</keyword>
<keyword evidence="7" id="KW-1185">Reference proteome</keyword>
<dbReference type="PANTHER" id="PTHR10009">
    <property type="entry name" value="PROTEIN YELLOW-RELATED"/>
    <property type="match status" value="1"/>
</dbReference>
<evidence type="ECO:0000256" key="1">
    <source>
        <dbReference type="ARBA" id="ARBA00004613"/>
    </source>
</evidence>
<comment type="caution">
    <text evidence="6">The sequence shown here is derived from an EMBL/GenBank/DDBJ whole genome shotgun (WGS) entry which is preliminary data.</text>
</comment>
<gene>
    <name evidence="6" type="primary">Mrjp3_0</name>
    <name evidence="6" type="ORF">G6Z77_0004777</name>
</gene>
<proteinExistence type="inferred from homology"/>
<dbReference type="GO" id="GO:0005576">
    <property type="term" value="C:extracellular region"/>
    <property type="evidence" value="ECO:0007669"/>
    <property type="project" value="UniProtKB-SubCell"/>
</dbReference>
<protein>
    <submittedName>
        <fullName evidence="6">MRJP3 protein</fullName>
    </submittedName>
</protein>
<dbReference type="InterPro" id="IPR011042">
    <property type="entry name" value="6-blade_b-propeller_TolB-like"/>
</dbReference>
<dbReference type="OrthoDB" id="8184345at2759"/>
<dbReference type="PANTHER" id="PTHR10009:SF7">
    <property type="entry name" value="GH10609P-RELATED"/>
    <property type="match status" value="1"/>
</dbReference>
<feature type="non-terminal residue" evidence="6">
    <location>
        <position position="1150"/>
    </location>
</feature>
<accession>A0A836FNS8</accession>
<comment type="subcellular location">
    <subcellularLocation>
        <location evidence="1">Secreted</location>
    </subcellularLocation>
</comment>